<sequence>MTKRTGSLNMKLSKIMPSRSKHGPGAEKGLISIYQGLTCLNLV</sequence>
<accession>A0A0A9GML0</accession>
<reference evidence="1" key="2">
    <citation type="journal article" date="2015" name="Data Brief">
        <title>Shoot transcriptome of the giant reed, Arundo donax.</title>
        <authorList>
            <person name="Barrero R.A."/>
            <person name="Guerrero F.D."/>
            <person name="Moolhuijzen P."/>
            <person name="Goolsby J.A."/>
            <person name="Tidwell J."/>
            <person name="Bellgard S.E."/>
            <person name="Bellgard M.I."/>
        </authorList>
    </citation>
    <scope>NUCLEOTIDE SEQUENCE</scope>
    <source>
        <tissue evidence="1">Shoot tissue taken approximately 20 cm above the soil surface</tissue>
    </source>
</reference>
<organism evidence="1">
    <name type="scientific">Arundo donax</name>
    <name type="common">Giant reed</name>
    <name type="synonym">Donax arundinaceus</name>
    <dbReference type="NCBI Taxonomy" id="35708"/>
    <lineage>
        <taxon>Eukaryota</taxon>
        <taxon>Viridiplantae</taxon>
        <taxon>Streptophyta</taxon>
        <taxon>Embryophyta</taxon>
        <taxon>Tracheophyta</taxon>
        <taxon>Spermatophyta</taxon>
        <taxon>Magnoliopsida</taxon>
        <taxon>Liliopsida</taxon>
        <taxon>Poales</taxon>
        <taxon>Poaceae</taxon>
        <taxon>PACMAD clade</taxon>
        <taxon>Arundinoideae</taxon>
        <taxon>Arundineae</taxon>
        <taxon>Arundo</taxon>
    </lineage>
</organism>
<name>A0A0A9GML0_ARUDO</name>
<dbReference type="AlphaFoldDB" id="A0A0A9GML0"/>
<proteinExistence type="predicted"/>
<evidence type="ECO:0000313" key="1">
    <source>
        <dbReference type="EMBL" id="JAE24604.1"/>
    </source>
</evidence>
<reference evidence="1" key="1">
    <citation type="submission" date="2014-09" db="EMBL/GenBank/DDBJ databases">
        <authorList>
            <person name="Magalhaes I.L.F."/>
            <person name="Oliveira U."/>
            <person name="Santos F.R."/>
            <person name="Vidigal T.H.D.A."/>
            <person name="Brescovit A.D."/>
            <person name="Santos A.J."/>
        </authorList>
    </citation>
    <scope>NUCLEOTIDE SEQUENCE</scope>
    <source>
        <tissue evidence="1">Shoot tissue taken approximately 20 cm above the soil surface</tissue>
    </source>
</reference>
<protein>
    <submittedName>
        <fullName evidence="1">Uncharacterized protein</fullName>
    </submittedName>
</protein>
<dbReference type="EMBL" id="GBRH01173292">
    <property type="protein sequence ID" value="JAE24604.1"/>
    <property type="molecule type" value="Transcribed_RNA"/>
</dbReference>